<dbReference type="EMBL" id="MVHJ01000001">
    <property type="protein sequence ID" value="ORA07198.1"/>
    <property type="molecule type" value="Genomic_DNA"/>
</dbReference>
<dbReference type="InterPro" id="IPR050482">
    <property type="entry name" value="Sensor_HK_TwoCompSys"/>
</dbReference>
<keyword evidence="5" id="KW-0547">Nucleotide-binding</keyword>
<proteinExistence type="predicted"/>
<dbReference type="PANTHER" id="PTHR24421">
    <property type="entry name" value="NITRATE/NITRITE SENSOR PROTEIN NARX-RELATED"/>
    <property type="match status" value="1"/>
</dbReference>
<dbReference type="AlphaFoldDB" id="A0A1W9Z4C2"/>
<dbReference type="EC" id="2.7.13.3" evidence="2"/>
<evidence type="ECO:0000256" key="2">
    <source>
        <dbReference type="ARBA" id="ARBA00012438"/>
    </source>
</evidence>
<keyword evidence="8" id="KW-0902">Two-component regulatory system</keyword>
<dbReference type="OrthoDB" id="227596at2"/>
<keyword evidence="9" id="KW-0812">Transmembrane</keyword>
<keyword evidence="3" id="KW-0597">Phosphoprotein</keyword>
<comment type="catalytic activity">
    <reaction evidence="1">
        <text>ATP + protein L-histidine = ADP + protein N-phospho-L-histidine.</text>
        <dbReference type="EC" id="2.7.13.3"/>
    </reaction>
</comment>
<evidence type="ECO:0000313" key="12">
    <source>
        <dbReference type="Proteomes" id="UP000192366"/>
    </source>
</evidence>
<evidence type="ECO:0000256" key="1">
    <source>
        <dbReference type="ARBA" id="ARBA00000085"/>
    </source>
</evidence>
<dbReference type="Gene3D" id="3.30.565.10">
    <property type="entry name" value="Histidine kinase-like ATPase, C-terminal domain"/>
    <property type="match status" value="1"/>
</dbReference>
<keyword evidence="9" id="KW-1133">Transmembrane helix</keyword>
<keyword evidence="9" id="KW-0472">Membrane</keyword>
<dbReference type="Gene3D" id="1.20.5.1930">
    <property type="match status" value="1"/>
</dbReference>
<dbReference type="GO" id="GO:0005524">
    <property type="term" value="F:ATP binding"/>
    <property type="evidence" value="ECO:0007669"/>
    <property type="project" value="UniProtKB-KW"/>
</dbReference>
<feature type="transmembrane region" description="Helical" evidence="9">
    <location>
        <begin position="80"/>
        <end position="96"/>
    </location>
</feature>
<organism evidence="11 12">
    <name type="scientific">Mycolicibacterium bacteremicum</name>
    <name type="common">Mycobacterium bacteremicum</name>
    <dbReference type="NCBI Taxonomy" id="564198"/>
    <lineage>
        <taxon>Bacteria</taxon>
        <taxon>Bacillati</taxon>
        <taxon>Actinomycetota</taxon>
        <taxon>Actinomycetes</taxon>
        <taxon>Mycobacteriales</taxon>
        <taxon>Mycobacteriaceae</taxon>
        <taxon>Mycolicibacterium</taxon>
    </lineage>
</organism>
<dbReference type="Proteomes" id="UP000192366">
    <property type="component" value="Unassembled WGS sequence"/>
</dbReference>
<evidence type="ECO:0000256" key="8">
    <source>
        <dbReference type="ARBA" id="ARBA00023012"/>
    </source>
</evidence>
<evidence type="ECO:0000256" key="7">
    <source>
        <dbReference type="ARBA" id="ARBA00022840"/>
    </source>
</evidence>
<evidence type="ECO:0000256" key="3">
    <source>
        <dbReference type="ARBA" id="ARBA00022553"/>
    </source>
</evidence>
<evidence type="ECO:0000256" key="4">
    <source>
        <dbReference type="ARBA" id="ARBA00022679"/>
    </source>
</evidence>
<dbReference type="Pfam" id="PF07730">
    <property type="entry name" value="HisKA_3"/>
    <property type="match status" value="1"/>
</dbReference>
<dbReference type="PANTHER" id="PTHR24421:SF10">
    <property type="entry name" value="NITRATE_NITRITE SENSOR PROTEIN NARQ"/>
    <property type="match status" value="1"/>
</dbReference>
<dbReference type="STRING" id="564198.BST17_01655"/>
<feature type="domain" description="Signal transduction histidine kinase subgroup 3 dimerisation and phosphoacceptor" evidence="10">
    <location>
        <begin position="191"/>
        <end position="255"/>
    </location>
</feature>
<evidence type="ECO:0000256" key="5">
    <source>
        <dbReference type="ARBA" id="ARBA00022741"/>
    </source>
</evidence>
<keyword evidence="12" id="KW-1185">Reference proteome</keyword>
<accession>A0A1W9Z4C2</accession>
<evidence type="ECO:0000259" key="10">
    <source>
        <dbReference type="Pfam" id="PF07730"/>
    </source>
</evidence>
<sequence length="409" mass="43362">MRFVVPEFLRRRFERHNELNELGWSWMFVITTDTALAVIAVISTLQRPAADYLVAVPVGIMVAMCPLVVFFAAGASFNPLLIWGAWSGAAAIFLFGTSTPIPFDFAPLILVLMVGVVAAMTPPAGGLAATASAAAMLGAAAVSGRLDGVWLYLSVLGMGWLVGYLMRIQQQLIVAQRAAQHALTEHAAADERRRIAREVHDVIAHSLSVTLLHLTGARRALQEDRDIDDAVDALEDAEKLGRAAMADIRRTVGLLDGTPMKIAPEPGVEDIARLTDDFARAGLTVTLRTEGPTAQVSPAIGLALYRIAQESLSNIAKHAPESRSTVTLAVTADRAALTVANELPVPAATDRTIRGRLAPDGRGVRGMRQRVQLLGGAIDIGSTRQGWTVHAELPLGVTGPAARTGGCGG</sequence>
<feature type="transmembrane region" description="Helical" evidence="9">
    <location>
        <begin position="52"/>
        <end position="74"/>
    </location>
</feature>
<dbReference type="CDD" id="cd16917">
    <property type="entry name" value="HATPase_UhpB-NarQ-NarX-like"/>
    <property type="match status" value="1"/>
</dbReference>
<dbReference type="InterPro" id="IPR036890">
    <property type="entry name" value="HATPase_C_sf"/>
</dbReference>
<evidence type="ECO:0000256" key="9">
    <source>
        <dbReference type="SAM" id="Phobius"/>
    </source>
</evidence>
<dbReference type="GO" id="GO:0016020">
    <property type="term" value="C:membrane"/>
    <property type="evidence" value="ECO:0007669"/>
    <property type="project" value="InterPro"/>
</dbReference>
<dbReference type="RefSeq" id="WP_083054907.1">
    <property type="nucleotide sequence ID" value="NZ_JACKVM010000014.1"/>
</dbReference>
<evidence type="ECO:0000313" key="11">
    <source>
        <dbReference type="EMBL" id="ORA07198.1"/>
    </source>
</evidence>
<protein>
    <recommendedName>
        <fullName evidence="2">histidine kinase</fullName>
        <ecNumber evidence="2">2.7.13.3</ecNumber>
    </recommendedName>
</protein>
<keyword evidence="4" id="KW-0808">Transferase</keyword>
<dbReference type="GO" id="GO:0046983">
    <property type="term" value="F:protein dimerization activity"/>
    <property type="evidence" value="ECO:0007669"/>
    <property type="project" value="InterPro"/>
</dbReference>
<feature type="transmembrane region" description="Helical" evidence="9">
    <location>
        <begin position="149"/>
        <end position="166"/>
    </location>
</feature>
<dbReference type="GO" id="GO:0000155">
    <property type="term" value="F:phosphorelay sensor kinase activity"/>
    <property type="evidence" value="ECO:0007669"/>
    <property type="project" value="InterPro"/>
</dbReference>
<dbReference type="SUPFAM" id="SSF55874">
    <property type="entry name" value="ATPase domain of HSP90 chaperone/DNA topoisomerase II/histidine kinase"/>
    <property type="match status" value="1"/>
</dbReference>
<keyword evidence="6 11" id="KW-0418">Kinase</keyword>
<feature type="transmembrane region" description="Helical" evidence="9">
    <location>
        <begin position="108"/>
        <end position="137"/>
    </location>
</feature>
<name>A0A1W9Z4C2_MYCBA</name>
<reference evidence="11 12" key="1">
    <citation type="submission" date="2017-02" db="EMBL/GenBank/DDBJ databases">
        <title>The new phylogeny of genus Mycobacterium.</title>
        <authorList>
            <person name="Tortoli E."/>
            <person name="Trovato A."/>
            <person name="Cirillo D.M."/>
        </authorList>
    </citation>
    <scope>NUCLEOTIDE SEQUENCE [LARGE SCALE GENOMIC DNA]</scope>
    <source>
        <strain evidence="11 12">DSM 45578</strain>
    </source>
</reference>
<comment type="caution">
    <text evidence="11">The sequence shown here is derived from an EMBL/GenBank/DDBJ whole genome shotgun (WGS) entry which is preliminary data.</text>
</comment>
<feature type="transmembrane region" description="Helical" evidence="9">
    <location>
        <begin position="24"/>
        <end position="45"/>
    </location>
</feature>
<evidence type="ECO:0000256" key="6">
    <source>
        <dbReference type="ARBA" id="ARBA00022777"/>
    </source>
</evidence>
<gene>
    <name evidence="11" type="ORF">BST17_01655</name>
</gene>
<keyword evidence="7" id="KW-0067">ATP-binding</keyword>
<dbReference type="InterPro" id="IPR011712">
    <property type="entry name" value="Sig_transdc_His_kin_sub3_dim/P"/>
</dbReference>